<evidence type="ECO:0000256" key="3">
    <source>
        <dbReference type="ARBA" id="ARBA00022833"/>
    </source>
</evidence>
<dbReference type="GO" id="GO:0008270">
    <property type="term" value="F:zinc ion binding"/>
    <property type="evidence" value="ECO:0007669"/>
    <property type="project" value="UniProtKB-KW"/>
</dbReference>
<dbReference type="GeneID" id="105315488"/>
<dbReference type="RefSeq" id="XP_011408466.1">
    <property type="nucleotide sequence ID" value="XM_011410164.1"/>
</dbReference>
<dbReference type="SUPFAM" id="SSF57850">
    <property type="entry name" value="RING/U-box"/>
    <property type="match status" value="1"/>
</dbReference>
<evidence type="ECO:0000256" key="4">
    <source>
        <dbReference type="PROSITE-ProRule" id="PRU00175"/>
    </source>
</evidence>
<dbReference type="InterPro" id="IPR001841">
    <property type="entry name" value="Znf_RING"/>
</dbReference>
<evidence type="ECO:0000256" key="1">
    <source>
        <dbReference type="ARBA" id="ARBA00022723"/>
    </source>
</evidence>
<dbReference type="EnsemblMetazoa" id="XM_011410164.1">
    <property type="protein sequence ID" value="XP_011408466.1"/>
    <property type="gene ID" value="LOC105315488"/>
</dbReference>
<proteinExistence type="predicted"/>
<organism evidence="6 7">
    <name type="scientific">Amphimedon queenslandica</name>
    <name type="common">Sponge</name>
    <dbReference type="NCBI Taxonomy" id="400682"/>
    <lineage>
        <taxon>Eukaryota</taxon>
        <taxon>Metazoa</taxon>
        <taxon>Porifera</taxon>
        <taxon>Demospongiae</taxon>
        <taxon>Heteroscleromorpha</taxon>
        <taxon>Haplosclerida</taxon>
        <taxon>Niphatidae</taxon>
        <taxon>Amphimedon</taxon>
    </lineage>
</organism>
<protein>
    <recommendedName>
        <fullName evidence="5">RING-type domain-containing protein</fullName>
    </recommendedName>
</protein>
<dbReference type="InterPro" id="IPR013083">
    <property type="entry name" value="Znf_RING/FYVE/PHD"/>
</dbReference>
<reference evidence="6" key="2">
    <citation type="submission" date="2024-06" db="UniProtKB">
        <authorList>
            <consortium name="EnsemblMetazoa"/>
        </authorList>
    </citation>
    <scope>IDENTIFICATION</scope>
</reference>
<dbReference type="PROSITE" id="PS50089">
    <property type="entry name" value="ZF_RING_2"/>
    <property type="match status" value="1"/>
</dbReference>
<dbReference type="Proteomes" id="UP000007879">
    <property type="component" value="Unassembled WGS sequence"/>
</dbReference>
<dbReference type="PROSITE" id="PS00518">
    <property type="entry name" value="ZF_RING_1"/>
    <property type="match status" value="1"/>
</dbReference>
<feature type="domain" description="RING-type" evidence="5">
    <location>
        <begin position="23"/>
        <end position="62"/>
    </location>
</feature>
<dbReference type="PANTHER" id="PTHR10131">
    <property type="entry name" value="TNF RECEPTOR ASSOCIATED FACTOR"/>
    <property type="match status" value="1"/>
</dbReference>
<dbReference type="InterPro" id="IPR017907">
    <property type="entry name" value="Znf_RING_CS"/>
</dbReference>
<name>A0AAN0ISI7_AMPQE</name>
<reference evidence="7" key="1">
    <citation type="journal article" date="2010" name="Nature">
        <title>The Amphimedon queenslandica genome and the evolution of animal complexity.</title>
        <authorList>
            <person name="Srivastava M."/>
            <person name="Simakov O."/>
            <person name="Chapman J."/>
            <person name="Fahey B."/>
            <person name="Gauthier M.E."/>
            <person name="Mitros T."/>
            <person name="Richards G.S."/>
            <person name="Conaco C."/>
            <person name="Dacre M."/>
            <person name="Hellsten U."/>
            <person name="Larroux C."/>
            <person name="Putnam N.H."/>
            <person name="Stanke M."/>
            <person name="Adamska M."/>
            <person name="Darling A."/>
            <person name="Degnan S.M."/>
            <person name="Oakley T.H."/>
            <person name="Plachetzki D.C."/>
            <person name="Zhai Y."/>
            <person name="Adamski M."/>
            <person name="Calcino A."/>
            <person name="Cummins S.F."/>
            <person name="Goodstein D.M."/>
            <person name="Harris C."/>
            <person name="Jackson D.J."/>
            <person name="Leys S.P."/>
            <person name="Shu S."/>
            <person name="Woodcroft B.J."/>
            <person name="Vervoort M."/>
            <person name="Kosik K.S."/>
            <person name="Manning G."/>
            <person name="Degnan B.M."/>
            <person name="Rokhsar D.S."/>
        </authorList>
    </citation>
    <scope>NUCLEOTIDE SEQUENCE [LARGE SCALE GENOMIC DNA]</scope>
</reference>
<keyword evidence="3" id="KW-0862">Zinc</keyword>
<keyword evidence="7" id="KW-1185">Reference proteome</keyword>
<evidence type="ECO:0000256" key="2">
    <source>
        <dbReference type="ARBA" id="ARBA00022771"/>
    </source>
</evidence>
<sequence length="134" mass="15329">MAQFSKDEVSFLKELPEHVEIECPICLNILTDPHQVTCCGHNYCGSCIERVKDSDGSCPMCKEEEYQSFVDKKCLRIINGLEVYCRRGEENVNMKKESVEIENAERKGNVDISKITKIENALNVHFNANTVRKK</sequence>
<dbReference type="AlphaFoldDB" id="A0AAN0ISI7"/>
<dbReference type="Gene3D" id="3.30.40.10">
    <property type="entry name" value="Zinc/RING finger domain, C3HC4 (zinc finger)"/>
    <property type="match status" value="1"/>
</dbReference>
<evidence type="ECO:0000259" key="5">
    <source>
        <dbReference type="PROSITE" id="PS50089"/>
    </source>
</evidence>
<dbReference type="PANTHER" id="PTHR10131:SF94">
    <property type="entry name" value="TNF RECEPTOR-ASSOCIATED FACTOR 4"/>
    <property type="match status" value="1"/>
</dbReference>
<dbReference type="KEGG" id="aqu:105315488"/>
<evidence type="ECO:0000313" key="7">
    <source>
        <dbReference type="Proteomes" id="UP000007879"/>
    </source>
</evidence>
<accession>A0AAN0ISI7</accession>
<dbReference type="Pfam" id="PF13923">
    <property type="entry name" value="zf-C3HC4_2"/>
    <property type="match status" value="1"/>
</dbReference>
<evidence type="ECO:0000313" key="6">
    <source>
        <dbReference type="EnsemblMetazoa" id="XP_011408466.1"/>
    </source>
</evidence>
<keyword evidence="2 4" id="KW-0863">Zinc-finger</keyword>
<keyword evidence="1" id="KW-0479">Metal-binding</keyword>
<dbReference type="SMART" id="SM00184">
    <property type="entry name" value="RING"/>
    <property type="match status" value="1"/>
</dbReference>